<organism evidence="1 2">
    <name type="scientific">Chryseobacterium aquaticum</name>
    <dbReference type="NCBI Taxonomy" id="452084"/>
    <lineage>
        <taxon>Bacteria</taxon>
        <taxon>Pseudomonadati</taxon>
        <taxon>Bacteroidota</taxon>
        <taxon>Flavobacteriia</taxon>
        <taxon>Flavobacteriales</taxon>
        <taxon>Weeksellaceae</taxon>
        <taxon>Chryseobacterium group</taxon>
        <taxon>Chryseobacterium</taxon>
    </lineage>
</organism>
<protein>
    <submittedName>
        <fullName evidence="1">Uncharacterized protein</fullName>
    </submittedName>
</protein>
<dbReference type="STRING" id="452084.AR438_17090"/>
<evidence type="ECO:0000313" key="1">
    <source>
        <dbReference type="EMBL" id="KQK24344.1"/>
    </source>
</evidence>
<accession>A0A0Q3HNH9</accession>
<evidence type="ECO:0000313" key="2">
    <source>
        <dbReference type="Proteomes" id="UP000051682"/>
    </source>
</evidence>
<dbReference type="RefSeq" id="WP_056017826.1">
    <property type="nucleotide sequence ID" value="NZ_LLYZ01000021.1"/>
</dbReference>
<dbReference type="Proteomes" id="UP000051682">
    <property type="component" value="Unassembled WGS sequence"/>
</dbReference>
<dbReference type="EMBL" id="LLYZ01000021">
    <property type="protein sequence ID" value="KQK24344.1"/>
    <property type="molecule type" value="Genomic_DNA"/>
</dbReference>
<comment type="caution">
    <text evidence="1">The sequence shown here is derived from an EMBL/GenBank/DDBJ whole genome shotgun (WGS) entry which is preliminary data.</text>
</comment>
<reference evidence="1 2" key="1">
    <citation type="submission" date="2015-10" db="EMBL/GenBank/DDBJ databases">
        <title>Chryseobacterium aquaticum genome.</title>
        <authorList>
            <person name="Newman J.D."/>
            <person name="Ferguson M.B."/>
            <person name="Miller J.R."/>
        </authorList>
    </citation>
    <scope>NUCLEOTIDE SEQUENCE [LARGE SCALE GENOMIC DNA]</scope>
    <source>
        <strain evidence="1 2">KCTC 12483</strain>
    </source>
</reference>
<name>A0A0Q3HNH9_9FLAO</name>
<proteinExistence type="predicted"/>
<gene>
    <name evidence="1" type="ORF">AR438_17090</name>
</gene>
<sequence>MPPGHDKSCYAEIFNSLRTYNEGDQSFDLTTLKDRLEITDETEKKRVKDSLLPYANRNVGYIGIAVIDHSTYLEEEVPVLATRKSDKTFDVELLCVEQYKDTSSQVYKILEKYKS</sequence>
<keyword evidence="2" id="KW-1185">Reference proteome</keyword>
<dbReference type="AlphaFoldDB" id="A0A0Q3HNH9"/>